<protein>
    <submittedName>
        <fullName evidence="3">Uncharacterized protein</fullName>
    </submittedName>
</protein>
<feature type="signal peptide" evidence="2">
    <location>
        <begin position="1"/>
        <end position="23"/>
    </location>
</feature>
<sequence>MPLKGVWARALWVLFWSLLREEAKPGLVTCWPPATRTCLDWKPLKLLCLFCCLSVLSLVESSIGIITALTTLLLAPLPPSTPVVYSLERLLDLVCPACACTLSGSLYKLRPLLLLVSRVLIPSQFSEQPWNITILEPILLKWYHHVLQTTPTNRWSK</sequence>
<feature type="chain" id="PRO_5016888641" evidence="2">
    <location>
        <begin position="24"/>
        <end position="157"/>
    </location>
</feature>
<name>A0A345D2Y6_9LECA</name>
<feature type="transmembrane region" description="Helical" evidence="1">
    <location>
        <begin position="46"/>
        <end position="70"/>
    </location>
</feature>
<keyword evidence="1" id="KW-0472">Membrane</keyword>
<organism evidence="3">
    <name type="scientific">Cladonia peziziformis</name>
    <dbReference type="NCBI Taxonomy" id="184108"/>
    <lineage>
        <taxon>Eukaryota</taxon>
        <taxon>Fungi</taxon>
        <taxon>Dikarya</taxon>
        <taxon>Ascomycota</taxon>
        <taxon>Pezizomycotina</taxon>
        <taxon>Lecanoromycetes</taxon>
        <taxon>OSLEUM clade</taxon>
        <taxon>Lecanoromycetidae</taxon>
        <taxon>Lecanorales</taxon>
        <taxon>Lecanorineae</taxon>
        <taxon>Cladoniaceae</taxon>
        <taxon>Cladonia</taxon>
    </lineage>
</organism>
<evidence type="ECO:0000313" key="3">
    <source>
        <dbReference type="EMBL" id="AXF80700.1"/>
    </source>
</evidence>
<evidence type="ECO:0000256" key="1">
    <source>
        <dbReference type="SAM" id="Phobius"/>
    </source>
</evidence>
<proteinExistence type="predicted"/>
<dbReference type="RefSeq" id="YP_009510181.1">
    <property type="nucleotide sequence ID" value="NC_039132.1"/>
</dbReference>
<geneLocation type="mitochondrion" evidence="3"/>
<dbReference type="GeneID" id="37622319"/>
<keyword evidence="3" id="KW-0496">Mitochondrion</keyword>
<accession>A0A345D2Y6</accession>
<reference evidence="3" key="1">
    <citation type="journal article" date="2018" name="Mitochondrial DNA Part B Resour">
        <title>Genomic insights into the mitochondria of 11 eastern North American species of Cladonia.</title>
        <authorList>
            <person name="Brigham L.M."/>
            <person name="Allende L.M."/>
            <person name="Shipley B.R."/>
            <person name="Boyd K.C."/>
            <person name="Higgins T.J."/>
            <person name="Kelly N."/>
            <person name="Anderson Stewart C.R."/>
            <person name="Keepers K.G."/>
            <person name="Pogoda C.S."/>
            <person name="Lendemer J.C."/>
            <person name="Tripp E.A."/>
            <person name="Kane N.C."/>
        </authorList>
    </citation>
    <scope>NUCLEOTIDE SEQUENCE</scope>
</reference>
<keyword evidence="1" id="KW-1133">Transmembrane helix</keyword>
<evidence type="ECO:0000256" key="2">
    <source>
        <dbReference type="SAM" id="SignalP"/>
    </source>
</evidence>
<keyword evidence="2" id="KW-0732">Signal</keyword>
<keyword evidence="1" id="KW-0812">Transmembrane</keyword>
<dbReference type="AlphaFoldDB" id="A0A345D2Y6"/>
<gene>
    <name evidence="3" type="primary">ORF2</name>
</gene>
<dbReference type="EMBL" id="MG686615">
    <property type="protein sequence ID" value="AXF80700.1"/>
    <property type="molecule type" value="Genomic_DNA"/>
</dbReference>